<proteinExistence type="predicted"/>
<evidence type="ECO:0000313" key="3">
    <source>
        <dbReference type="Proteomes" id="UP000266643"/>
    </source>
</evidence>
<name>A0A397CC39_APHAT</name>
<accession>A0A397CC39</accession>
<sequence length="104" mass="11056">MSNVQEVEAKVTALEGRLGAVESSIGGAVGGGSSDDLVALQKQLLVSLRGVRSALRDEDKARAASQSTSASHEALLEENAALKKQVAKLNYRIEHLLRHVPQPE</sequence>
<dbReference type="Proteomes" id="UP000266643">
    <property type="component" value="Unassembled WGS sequence"/>
</dbReference>
<comment type="caution">
    <text evidence="2">The sequence shown here is derived from an EMBL/GenBank/DDBJ whole genome shotgun (WGS) entry which is preliminary data.</text>
</comment>
<organism evidence="2 3">
    <name type="scientific">Aphanomyces astaci</name>
    <name type="common">Crayfish plague agent</name>
    <dbReference type="NCBI Taxonomy" id="112090"/>
    <lineage>
        <taxon>Eukaryota</taxon>
        <taxon>Sar</taxon>
        <taxon>Stramenopiles</taxon>
        <taxon>Oomycota</taxon>
        <taxon>Saprolegniomycetes</taxon>
        <taxon>Saprolegniales</taxon>
        <taxon>Verrucalvaceae</taxon>
        <taxon>Aphanomyces</taxon>
    </lineage>
</organism>
<dbReference type="Proteomes" id="UP000283543">
    <property type="component" value="Unassembled WGS sequence"/>
</dbReference>
<gene>
    <name evidence="2" type="ORF">DYB30_004199</name>
    <name evidence="1" type="ORF">DYB34_006782</name>
</gene>
<evidence type="ECO:0000313" key="1">
    <source>
        <dbReference type="EMBL" id="RHY35883.1"/>
    </source>
</evidence>
<protein>
    <submittedName>
        <fullName evidence="2">Uncharacterized protein</fullName>
    </submittedName>
</protein>
<dbReference type="VEuPathDB" id="FungiDB:H257_03650"/>
<evidence type="ECO:0000313" key="2">
    <source>
        <dbReference type="EMBL" id="RHY43647.1"/>
    </source>
</evidence>
<dbReference type="EMBL" id="QUTD01009148">
    <property type="protein sequence ID" value="RHY43647.1"/>
    <property type="molecule type" value="Genomic_DNA"/>
</dbReference>
<dbReference type="AlphaFoldDB" id="A0A397CC39"/>
<evidence type="ECO:0000313" key="4">
    <source>
        <dbReference type="Proteomes" id="UP000283543"/>
    </source>
</evidence>
<dbReference type="EMBL" id="QUTB01012231">
    <property type="protein sequence ID" value="RHY35883.1"/>
    <property type="molecule type" value="Genomic_DNA"/>
</dbReference>
<reference evidence="3 4" key="1">
    <citation type="submission" date="2018-08" db="EMBL/GenBank/DDBJ databases">
        <title>Aphanomyces genome sequencing and annotation.</title>
        <authorList>
            <person name="Minardi D."/>
            <person name="Oidtmann B."/>
            <person name="Van Der Giezen M."/>
            <person name="Studholme D.J."/>
        </authorList>
    </citation>
    <scope>NUCLEOTIDE SEQUENCE [LARGE SCALE GENOMIC DNA]</scope>
    <source>
        <strain evidence="2 3">D2</strain>
        <strain evidence="1 4">Si</strain>
    </source>
</reference>